<reference evidence="2 3" key="1">
    <citation type="submission" date="2016-11" db="EMBL/GenBank/DDBJ databases">
        <authorList>
            <person name="Jaros S."/>
            <person name="Januszkiewicz K."/>
            <person name="Wedrychowicz H."/>
        </authorList>
    </citation>
    <scope>NUCLEOTIDE SEQUENCE [LARGE SCALE GENOMIC DNA]</scope>
    <source>
        <strain evidence="2 3">NF2</strain>
    </source>
</reference>
<gene>
    <name evidence="2" type="ORF">BP422_22845</name>
</gene>
<dbReference type="NCBIfam" id="TIGR02327">
    <property type="entry name" value="int_mem_ywzB"/>
    <property type="match status" value="1"/>
</dbReference>
<organism evidence="2 3">
    <name type="scientific">Brevibacillus formosus</name>
    <dbReference type="NCBI Taxonomy" id="54913"/>
    <lineage>
        <taxon>Bacteria</taxon>
        <taxon>Bacillati</taxon>
        <taxon>Bacillota</taxon>
        <taxon>Bacilli</taxon>
        <taxon>Bacillales</taxon>
        <taxon>Paenibacillaceae</taxon>
        <taxon>Brevibacillus</taxon>
    </lineage>
</organism>
<dbReference type="Pfam" id="PF06612">
    <property type="entry name" value="DUF1146"/>
    <property type="match status" value="1"/>
</dbReference>
<keyword evidence="1" id="KW-0812">Transmembrane</keyword>
<feature type="transmembrane region" description="Helical" evidence="1">
    <location>
        <begin position="6"/>
        <end position="25"/>
    </location>
</feature>
<accession>A0A220MLY6</accession>
<evidence type="ECO:0000313" key="3">
    <source>
        <dbReference type="Proteomes" id="UP000197781"/>
    </source>
</evidence>
<keyword evidence="1" id="KW-1133">Transmembrane helix</keyword>
<sequence length="76" mass="8710">MSQEVYGLSSIILSIAFIGLAWWALQSFRFDKILKKPNGAQAKLLQIFLSIVIGYELSRFFLDYLGWSLTFGNLFN</sequence>
<feature type="transmembrane region" description="Helical" evidence="1">
    <location>
        <begin position="45"/>
        <end position="67"/>
    </location>
</feature>
<dbReference type="KEGG" id="bfm:BP422_22845"/>
<protein>
    <recommendedName>
        <fullName evidence="4">DUF1146 domain-containing protein</fullName>
    </recommendedName>
</protein>
<evidence type="ECO:0000256" key="1">
    <source>
        <dbReference type="SAM" id="Phobius"/>
    </source>
</evidence>
<dbReference type="AlphaFoldDB" id="A0A220MLY6"/>
<evidence type="ECO:0008006" key="4">
    <source>
        <dbReference type="Google" id="ProtNLM"/>
    </source>
</evidence>
<name>A0A220MLY6_9BACL</name>
<dbReference type="Proteomes" id="UP000197781">
    <property type="component" value="Chromosome"/>
</dbReference>
<dbReference type="EMBL" id="CP018145">
    <property type="protein sequence ID" value="ASJ56134.1"/>
    <property type="molecule type" value="Genomic_DNA"/>
</dbReference>
<evidence type="ECO:0000313" key="2">
    <source>
        <dbReference type="EMBL" id="ASJ56134.1"/>
    </source>
</evidence>
<dbReference type="InterPro" id="IPR009526">
    <property type="entry name" value="DUF1146"/>
</dbReference>
<proteinExistence type="predicted"/>
<dbReference type="RefSeq" id="WP_088909737.1">
    <property type="nucleotide sequence ID" value="NZ_CP018145.1"/>
</dbReference>
<keyword evidence="1" id="KW-0472">Membrane</keyword>